<dbReference type="InterPro" id="IPR029058">
    <property type="entry name" value="AB_hydrolase_fold"/>
</dbReference>
<comment type="caution">
    <text evidence="2">The sequence shown here is derived from an EMBL/GenBank/DDBJ whole genome shotgun (WGS) entry which is preliminary data.</text>
</comment>
<name>A0ABQ9PCY9_9PEZI</name>
<dbReference type="EMBL" id="JARUPT010001119">
    <property type="protein sequence ID" value="KAK0367740.1"/>
    <property type="molecule type" value="Genomic_DNA"/>
</dbReference>
<dbReference type="Pfam" id="PF12697">
    <property type="entry name" value="Abhydrolase_6"/>
    <property type="match status" value="1"/>
</dbReference>
<feature type="domain" description="AB hydrolase-1" evidence="1">
    <location>
        <begin position="120"/>
        <end position="374"/>
    </location>
</feature>
<dbReference type="Gene3D" id="3.40.50.1820">
    <property type="entry name" value="alpha/beta hydrolase"/>
    <property type="match status" value="1"/>
</dbReference>
<dbReference type="Proteomes" id="UP001169217">
    <property type="component" value="Unassembled WGS sequence"/>
</dbReference>
<dbReference type="InterPro" id="IPR000073">
    <property type="entry name" value="AB_hydrolase_1"/>
</dbReference>
<organism evidence="2 3">
    <name type="scientific">Colletotrichum limetticola</name>
    <dbReference type="NCBI Taxonomy" id="1209924"/>
    <lineage>
        <taxon>Eukaryota</taxon>
        <taxon>Fungi</taxon>
        <taxon>Dikarya</taxon>
        <taxon>Ascomycota</taxon>
        <taxon>Pezizomycotina</taxon>
        <taxon>Sordariomycetes</taxon>
        <taxon>Hypocreomycetidae</taxon>
        <taxon>Glomerellales</taxon>
        <taxon>Glomerellaceae</taxon>
        <taxon>Colletotrichum</taxon>
        <taxon>Colletotrichum acutatum species complex</taxon>
    </lineage>
</organism>
<dbReference type="SUPFAM" id="SSF53474">
    <property type="entry name" value="alpha/beta-Hydrolases"/>
    <property type="match status" value="1"/>
</dbReference>
<protein>
    <recommendedName>
        <fullName evidence="1">AB hydrolase-1 domain-containing protein</fullName>
    </recommendedName>
</protein>
<evidence type="ECO:0000259" key="1">
    <source>
        <dbReference type="Pfam" id="PF12697"/>
    </source>
</evidence>
<reference evidence="2" key="1">
    <citation type="submission" date="2023-04" db="EMBL/GenBank/DDBJ databases">
        <title>Colletotrichum limetticola genome sequence.</title>
        <authorList>
            <person name="Baroncelli R."/>
        </authorList>
    </citation>
    <scope>NUCLEOTIDE SEQUENCE</scope>
    <source>
        <strain evidence="2">KLA-Anderson</strain>
    </source>
</reference>
<evidence type="ECO:0000313" key="3">
    <source>
        <dbReference type="Proteomes" id="UP001169217"/>
    </source>
</evidence>
<evidence type="ECO:0000313" key="2">
    <source>
        <dbReference type="EMBL" id="KAK0367740.1"/>
    </source>
</evidence>
<gene>
    <name evidence="2" type="ORF">CLIM01_14904</name>
</gene>
<sequence length="394" mass="41296">MLMVDFSLATAGLTTALPYELNLPTVSGFTDGVAHVSAGGGSVCISGFVWVNASTDANVKFDYQLPSNQIDLTQTFVSLWSAGADFRSSITTGFQLVGGDFRLGATLCLPPDYQASRIQVLTHGIGFDRRYWDLAPGYSYVDSASQAGYATFLYDRLGVGESSIEDPLNTIQSPIELAILEGLLAKLRSGALGVTSYDTVVGVGHSFGSALTQGVAAAAPSLLDAVVLTGFSVNASGMPAFSLGQNAVLASINEPERFGNLSSGFVVIGTAVSNQNTFFHSPGFDPALLALADHVKGTVTLGEFFTTGATIKPAMNYSGPVVVVAGNEDLGFCSGNCSYPTNLLAEVPVTLFPNTASNRTSTYRAADSGHGLNFHYSSVEAFEHIQQFLKTQGV</sequence>
<keyword evidence="3" id="KW-1185">Reference proteome</keyword>
<proteinExistence type="predicted"/>
<accession>A0ABQ9PCY9</accession>